<reference evidence="1 2" key="1">
    <citation type="submission" date="2019-11" db="EMBL/GenBank/DDBJ databases">
        <title>Pedobacter petrophilus genome.</title>
        <authorList>
            <person name="Feldbauer M.J."/>
            <person name="Newman J.D."/>
        </authorList>
    </citation>
    <scope>NUCLEOTIDE SEQUENCE [LARGE SCALE GENOMIC DNA]</scope>
    <source>
        <strain evidence="1 2">LMG 29686</strain>
    </source>
</reference>
<comment type="caution">
    <text evidence="1">The sequence shown here is derived from an EMBL/GenBank/DDBJ whole genome shotgun (WGS) entry which is preliminary data.</text>
</comment>
<protein>
    <recommendedName>
        <fullName evidence="3">Antitoxin</fullName>
    </recommendedName>
</protein>
<dbReference type="RefSeq" id="WP_154283313.1">
    <property type="nucleotide sequence ID" value="NZ_WKKH01000091.1"/>
</dbReference>
<organism evidence="1 2">
    <name type="scientific">Pedobacter petrophilus</name>
    <dbReference type="NCBI Taxonomy" id="1908241"/>
    <lineage>
        <taxon>Bacteria</taxon>
        <taxon>Pseudomonadati</taxon>
        <taxon>Bacteroidota</taxon>
        <taxon>Sphingobacteriia</taxon>
        <taxon>Sphingobacteriales</taxon>
        <taxon>Sphingobacteriaceae</taxon>
        <taxon>Pedobacter</taxon>
    </lineage>
</organism>
<name>A0A7K0G541_9SPHI</name>
<evidence type="ECO:0000313" key="2">
    <source>
        <dbReference type="Proteomes" id="UP000487757"/>
    </source>
</evidence>
<evidence type="ECO:0008006" key="3">
    <source>
        <dbReference type="Google" id="ProtNLM"/>
    </source>
</evidence>
<dbReference type="OrthoDB" id="3035307at2"/>
<keyword evidence="2" id="KW-1185">Reference proteome</keyword>
<accession>A0A7K0G541</accession>
<gene>
    <name evidence="1" type="ORF">GJU39_22900</name>
</gene>
<dbReference type="Proteomes" id="UP000487757">
    <property type="component" value="Unassembled WGS sequence"/>
</dbReference>
<proteinExistence type="predicted"/>
<dbReference type="AlphaFoldDB" id="A0A7K0G541"/>
<evidence type="ECO:0000313" key="1">
    <source>
        <dbReference type="EMBL" id="MRX78918.1"/>
    </source>
</evidence>
<dbReference type="EMBL" id="WKKH01000091">
    <property type="protein sequence ID" value="MRX78918.1"/>
    <property type="molecule type" value="Genomic_DNA"/>
</dbReference>
<sequence length="114" mass="13321">MKIISTRELRNETKTYFELAEKERVAVKRGKKFVNFVVTDEPDSQFFSEDWIKEFLAIPEKYRCNPFDISPSGDMYWADKRNIKQLKNRLSKPAESNPITASTPEELKSVLDSL</sequence>